<feature type="transmembrane region" description="Helical" evidence="1">
    <location>
        <begin position="161"/>
        <end position="182"/>
    </location>
</feature>
<dbReference type="Pfam" id="PF10129">
    <property type="entry name" value="OpgC_C"/>
    <property type="match status" value="1"/>
</dbReference>
<gene>
    <name evidence="2" type="ORF">FHG66_01975</name>
</gene>
<evidence type="ECO:0000256" key="1">
    <source>
        <dbReference type="SAM" id="Phobius"/>
    </source>
</evidence>
<reference evidence="2 3" key="1">
    <citation type="submission" date="2019-06" db="EMBL/GenBank/DDBJ databases">
        <title>YIM 131921 draft genome.</title>
        <authorList>
            <person name="Jiang L."/>
        </authorList>
    </citation>
    <scope>NUCLEOTIDE SEQUENCE [LARGE SCALE GENOMIC DNA]</scope>
    <source>
        <strain evidence="2 3">YIM 131921</strain>
    </source>
</reference>
<dbReference type="PANTHER" id="PTHR38592">
    <property type="entry name" value="BLL4819 PROTEIN"/>
    <property type="match status" value="1"/>
</dbReference>
<keyword evidence="3" id="KW-1185">Reference proteome</keyword>
<proteinExistence type="predicted"/>
<feature type="transmembrane region" description="Helical" evidence="1">
    <location>
        <begin position="333"/>
        <end position="354"/>
    </location>
</feature>
<dbReference type="PANTHER" id="PTHR38592:SF3">
    <property type="entry name" value="BLL4819 PROTEIN"/>
    <property type="match status" value="1"/>
</dbReference>
<dbReference type="Proteomes" id="UP000305887">
    <property type="component" value="Unassembled WGS sequence"/>
</dbReference>
<feature type="transmembrane region" description="Helical" evidence="1">
    <location>
        <begin position="107"/>
        <end position="131"/>
    </location>
</feature>
<dbReference type="AlphaFoldDB" id="A0A5C4N1Q9"/>
<sequence length="396" mass="43409">MAPEHLQPAKPVVAKPVVTEPATRLRTPRDPRLDVLRGAALVTIFVDHVPGNAYEALTLRNWGFSDAAEAFVLMSGVSAGLAYGPAFRPGGDAWSGLARVWNRVWTLYLVHLLVTAMAFAIAAGLALWAGIPGLLHLNGIDSIYLYPLETMVALPLLFDQLGYANILPLYCSLLMVAPFLLWAAWRWPLALLLGSVALWFVSGQLQLNVPTWPVARGWQFSPFSWQILFVLGLFTGIRLKEGRRFVPLRGWLVALASGFLILSLAWRLITPVADVMNHGLWLLNQAGVPWVLTSFQKVWETAPRLLHILALAYVVSALPVVRRACASPWAAPLGLLGRYSLPVFALGSILAFLFQGIKTETGENLLLDSGMLGAGLLLQFGLASAKDRWPSRPSQR</sequence>
<feature type="transmembrane region" description="Helical" evidence="1">
    <location>
        <begin position="189"/>
        <end position="207"/>
    </location>
</feature>
<organism evidence="2 3">
    <name type="scientific">Rubellimicrobium rubrum</name>
    <dbReference type="NCBI Taxonomy" id="2585369"/>
    <lineage>
        <taxon>Bacteria</taxon>
        <taxon>Pseudomonadati</taxon>
        <taxon>Pseudomonadota</taxon>
        <taxon>Alphaproteobacteria</taxon>
        <taxon>Rhodobacterales</taxon>
        <taxon>Roseobacteraceae</taxon>
        <taxon>Rubellimicrobium</taxon>
    </lineage>
</organism>
<evidence type="ECO:0000313" key="3">
    <source>
        <dbReference type="Proteomes" id="UP000305887"/>
    </source>
</evidence>
<feature type="transmembrane region" description="Helical" evidence="1">
    <location>
        <begin position="251"/>
        <end position="269"/>
    </location>
</feature>
<comment type="caution">
    <text evidence="2">The sequence shown here is derived from an EMBL/GenBank/DDBJ whole genome shotgun (WGS) entry which is preliminary data.</text>
</comment>
<feature type="transmembrane region" description="Helical" evidence="1">
    <location>
        <begin position="304"/>
        <end position="321"/>
    </location>
</feature>
<name>A0A5C4N1Q9_9RHOB</name>
<accession>A0A5C4N1Q9</accession>
<protein>
    <submittedName>
        <fullName evidence="2">OpgC domain-containing protein</fullName>
    </submittedName>
</protein>
<keyword evidence="1" id="KW-0812">Transmembrane</keyword>
<dbReference type="PIRSF" id="PIRSF028704">
    <property type="entry name" value="UPC028704"/>
    <property type="match status" value="1"/>
</dbReference>
<feature type="transmembrane region" description="Helical" evidence="1">
    <location>
        <begin position="219"/>
        <end position="239"/>
    </location>
</feature>
<dbReference type="EMBL" id="VDFU01000002">
    <property type="protein sequence ID" value="TNC52527.1"/>
    <property type="molecule type" value="Genomic_DNA"/>
</dbReference>
<dbReference type="InterPro" id="IPR014550">
    <property type="entry name" value="UCP028704_OpgC"/>
</dbReference>
<dbReference type="OrthoDB" id="9775975at2"/>
<keyword evidence="1" id="KW-1133">Transmembrane helix</keyword>
<evidence type="ECO:0000313" key="2">
    <source>
        <dbReference type="EMBL" id="TNC52527.1"/>
    </source>
</evidence>
<keyword evidence="1" id="KW-0472">Membrane</keyword>